<evidence type="ECO:0000256" key="5">
    <source>
        <dbReference type="ARBA" id="ARBA00023002"/>
    </source>
</evidence>
<dbReference type="Gene3D" id="2.40.110.10">
    <property type="entry name" value="Butyryl-CoA Dehydrogenase, subunit A, domain 2"/>
    <property type="match status" value="1"/>
</dbReference>
<protein>
    <submittedName>
        <fullName evidence="10">Acyl-CoA dehydrogenase family protein</fullName>
    </submittedName>
</protein>
<accession>A0ABU4HLT2</accession>
<evidence type="ECO:0000259" key="8">
    <source>
        <dbReference type="Pfam" id="PF02770"/>
    </source>
</evidence>
<dbReference type="RefSeq" id="WP_318596529.1">
    <property type="nucleotide sequence ID" value="NZ_JAWSTH010000014.1"/>
</dbReference>
<dbReference type="Pfam" id="PF00441">
    <property type="entry name" value="Acyl-CoA_dh_1"/>
    <property type="match status" value="1"/>
</dbReference>
<dbReference type="InterPro" id="IPR009075">
    <property type="entry name" value="AcylCo_DH/oxidase_C"/>
</dbReference>
<evidence type="ECO:0000256" key="2">
    <source>
        <dbReference type="ARBA" id="ARBA00009347"/>
    </source>
</evidence>
<feature type="domain" description="Acyl-CoA oxidase/dehydrogenase middle" evidence="8">
    <location>
        <begin position="125"/>
        <end position="218"/>
    </location>
</feature>
<evidence type="ECO:0000256" key="1">
    <source>
        <dbReference type="ARBA" id="ARBA00001974"/>
    </source>
</evidence>
<dbReference type="Pfam" id="PF02770">
    <property type="entry name" value="Acyl-CoA_dh_M"/>
    <property type="match status" value="1"/>
</dbReference>
<dbReference type="PANTHER" id="PTHR43292:SF3">
    <property type="entry name" value="ACYL-COA DEHYDROGENASE FADE29"/>
    <property type="match status" value="1"/>
</dbReference>
<dbReference type="Gene3D" id="1.10.540.10">
    <property type="entry name" value="Acyl-CoA dehydrogenase/oxidase, N-terminal domain"/>
    <property type="match status" value="1"/>
</dbReference>
<dbReference type="InterPro" id="IPR009100">
    <property type="entry name" value="AcylCoA_DH/oxidase_NM_dom_sf"/>
</dbReference>
<evidence type="ECO:0000256" key="3">
    <source>
        <dbReference type="ARBA" id="ARBA00022630"/>
    </source>
</evidence>
<dbReference type="InterPro" id="IPR013786">
    <property type="entry name" value="AcylCoA_DH/ox_N"/>
</dbReference>
<evidence type="ECO:0000256" key="6">
    <source>
        <dbReference type="RuleBase" id="RU362125"/>
    </source>
</evidence>
<feature type="domain" description="Acyl-CoA dehydrogenase/oxidase C-terminal" evidence="7">
    <location>
        <begin position="231"/>
        <end position="380"/>
    </location>
</feature>
<dbReference type="PANTHER" id="PTHR43292">
    <property type="entry name" value="ACYL-COA DEHYDROGENASE"/>
    <property type="match status" value="1"/>
</dbReference>
<dbReference type="InterPro" id="IPR006091">
    <property type="entry name" value="Acyl-CoA_Oxase/DH_mid-dom"/>
</dbReference>
<evidence type="ECO:0000313" key="10">
    <source>
        <dbReference type="EMBL" id="MDW5594258.1"/>
    </source>
</evidence>
<dbReference type="Gene3D" id="1.20.140.10">
    <property type="entry name" value="Butyryl-CoA Dehydrogenase, subunit A, domain 3"/>
    <property type="match status" value="1"/>
</dbReference>
<keyword evidence="11" id="KW-1185">Reference proteome</keyword>
<dbReference type="Proteomes" id="UP001284601">
    <property type="component" value="Unassembled WGS sequence"/>
</dbReference>
<dbReference type="SUPFAM" id="SSF47203">
    <property type="entry name" value="Acyl-CoA dehydrogenase C-terminal domain-like"/>
    <property type="match status" value="1"/>
</dbReference>
<proteinExistence type="inferred from homology"/>
<evidence type="ECO:0000259" key="9">
    <source>
        <dbReference type="Pfam" id="PF02771"/>
    </source>
</evidence>
<comment type="similarity">
    <text evidence="2 6">Belongs to the acyl-CoA dehydrogenase family.</text>
</comment>
<reference evidence="11" key="1">
    <citation type="submission" date="2023-07" db="EMBL/GenBank/DDBJ databases">
        <title>Conexibacter stalactiti sp. nov., isolated from stalactites in a lava cave and emended description of the genus Conexibacter.</title>
        <authorList>
            <person name="Lee S.D."/>
        </authorList>
    </citation>
    <scope>NUCLEOTIDE SEQUENCE [LARGE SCALE GENOMIC DNA]</scope>
    <source>
        <strain evidence="11">KCTC 39840</strain>
    </source>
</reference>
<evidence type="ECO:0000256" key="4">
    <source>
        <dbReference type="ARBA" id="ARBA00022827"/>
    </source>
</evidence>
<dbReference type="InterPro" id="IPR046373">
    <property type="entry name" value="Acyl-CoA_Oxase/DH_mid-dom_sf"/>
</dbReference>
<evidence type="ECO:0000259" key="7">
    <source>
        <dbReference type="Pfam" id="PF00441"/>
    </source>
</evidence>
<dbReference type="InterPro" id="IPR037069">
    <property type="entry name" value="AcylCoA_DH/ox_N_sf"/>
</dbReference>
<dbReference type="Pfam" id="PF02771">
    <property type="entry name" value="Acyl-CoA_dh_N"/>
    <property type="match status" value="1"/>
</dbReference>
<gene>
    <name evidence="10" type="ORF">R7226_07920</name>
</gene>
<keyword evidence="3 6" id="KW-0285">Flavoprotein</keyword>
<keyword evidence="4 6" id="KW-0274">FAD</keyword>
<keyword evidence="5 6" id="KW-0560">Oxidoreductase</keyword>
<organism evidence="10 11">
    <name type="scientific">Conexibacter stalactiti</name>
    <dbReference type="NCBI Taxonomy" id="1940611"/>
    <lineage>
        <taxon>Bacteria</taxon>
        <taxon>Bacillati</taxon>
        <taxon>Actinomycetota</taxon>
        <taxon>Thermoleophilia</taxon>
        <taxon>Solirubrobacterales</taxon>
        <taxon>Conexibacteraceae</taxon>
        <taxon>Conexibacter</taxon>
    </lineage>
</organism>
<name>A0ABU4HLT2_9ACTN</name>
<feature type="domain" description="Acyl-CoA dehydrogenase/oxidase N-terminal" evidence="9">
    <location>
        <begin position="9"/>
        <end position="121"/>
    </location>
</feature>
<dbReference type="EMBL" id="JAWSTH010000014">
    <property type="protein sequence ID" value="MDW5594258.1"/>
    <property type="molecule type" value="Genomic_DNA"/>
</dbReference>
<sequence>MDFAFGDRAESLRARLRELIGEHLPPDFLSPFTDDPEDFALTERFCRVLGEEQLLALAWPREHGGGGGDVWEQTVVREEMWAHYEPRGPQYMGLNWVGPALMRFGTPEQQERFLPRIAQGEIVWCQGFSEPDAGSDLASLTTHARPDGDGWRVSGQKIWTSYAQMAEVCVLLARTSRDGRPQQGLTLFLLPMDRPGIEVRGIDSLLGAHHVNEVFLTDVVLEPGDVLGELDQGWRIVREMLAYERVGIARYARCDRLLVRHREALAERWEELPQALRARYVRALVHARVARLLAYQVIDEQSRAVVDDADTAAARLATTRLDQEVAEVLMEGAGVTALAPTGHLGAPLHGAVEDHYRYAFASTIASGTSEVMSILMARAIFGGNDGSATAG</sequence>
<dbReference type="SUPFAM" id="SSF56645">
    <property type="entry name" value="Acyl-CoA dehydrogenase NM domain-like"/>
    <property type="match status" value="1"/>
</dbReference>
<comment type="cofactor">
    <cofactor evidence="1 6">
        <name>FAD</name>
        <dbReference type="ChEBI" id="CHEBI:57692"/>
    </cofactor>
</comment>
<dbReference type="InterPro" id="IPR052161">
    <property type="entry name" value="Mycobact_Acyl-CoA_DH"/>
</dbReference>
<comment type="caution">
    <text evidence="10">The sequence shown here is derived from an EMBL/GenBank/DDBJ whole genome shotgun (WGS) entry which is preliminary data.</text>
</comment>
<dbReference type="InterPro" id="IPR036250">
    <property type="entry name" value="AcylCo_DH-like_C"/>
</dbReference>
<evidence type="ECO:0000313" key="11">
    <source>
        <dbReference type="Proteomes" id="UP001284601"/>
    </source>
</evidence>